<protein>
    <recommendedName>
        <fullName evidence="3">Phage gp6-like head-tail connector protein</fullName>
    </recommendedName>
</protein>
<gene>
    <name evidence="1" type="ORF">E5987_10310</name>
</gene>
<dbReference type="CDD" id="cd08054">
    <property type="entry name" value="gp6"/>
    <property type="match status" value="1"/>
</dbReference>
<dbReference type="Pfam" id="PF05135">
    <property type="entry name" value="Phage_connect_1"/>
    <property type="match status" value="1"/>
</dbReference>
<name>A0A6L6YKX5_9BURK</name>
<evidence type="ECO:0000313" key="1">
    <source>
        <dbReference type="EMBL" id="MVX57582.1"/>
    </source>
</evidence>
<keyword evidence="2" id="KW-1185">Reference proteome</keyword>
<accession>A0A6L6YKX5</accession>
<dbReference type="NCBIfam" id="TIGR01560">
    <property type="entry name" value="put_DNA_pack"/>
    <property type="match status" value="1"/>
</dbReference>
<dbReference type="InterPro" id="IPR021146">
    <property type="entry name" value="Phage_gp6-like_head-tail"/>
</dbReference>
<organism evidence="1 2">
    <name type="scientific">Parasutterella muris</name>
    <dbReference type="NCBI Taxonomy" id="2565572"/>
    <lineage>
        <taxon>Bacteria</taxon>
        <taxon>Pseudomonadati</taxon>
        <taxon>Pseudomonadota</taxon>
        <taxon>Betaproteobacteria</taxon>
        <taxon>Burkholderiales</taxon>
        <taxon>Sutterellaceae</taxon>
        <taxon>Parasutterella</taxon>
    </lineage>
</organism>
<evidence type="ECO:0000313" key="2">
    <source>
        <dbReference type="Proteomes" id="UP000472580"/>
    </source>
</evidence>
<reference evidence="1 2" key="1">
    <citation type="submission" date="2019-12" db="EMBL/GenBank/DDBJ databases">
        <title>Microbes associate with the intestines of laboratory mice.</title>
        <authorList>
            <person name="Navarre W."/>
            <person name="Wong E."/>
        </authorList>
    </citation>
    <scope>NUCLEOTIDE SEQUENCE [LARGE SCALE GENOMIC DNA]</scope>
    <source>
        <strain evidence="1 2">NM82_D38</strain>
    </source>
</reference>
<dbReference type="RefSeq" id="WP_160336001.1">
    <property type="nucleotide sequence ID" value="NZ_CALPCV010000005.1"/>
</dbReference>
<dbReference type="AlphaFoldDB" id="A0A6L6YKX5"/>
<proteinExistence type="predicted"/>
<dbReference type="Proteomes" id="UP000472580">
    <property type="component" value="Unassembled WGS sequence"/>
</dbReference>
<dbReference type="InterPro" id="IPR006450">
    <property type="entry name" value="Phage_HK97_gp6-like"/>
</dbReference>
<sequence length="112" mass="12883">MYESKAIVSIVDADYLRRYLRIDDDSEDAFLEELGRAATENLEHRLKRHVIARNSSDSEAVCTDKESVPAALRVWVGASVAFAYTNRESDSEKSFTSTPYFERLIDPWRAYK</sequence>
<evidence type="ECO:0008006" key="3">
    <source>
        <dbReference type="Google" id="ProtNLM"/>
    </source>
</evidence>
<dbReference type="Gene3D" id="1.10.3230.30">
    <property type="entry name" value="Phage gp6-like head-tail connector protein"/>
    <property type="match status" value="1"/>
</dbReference>
<comment type="caution">
    <text evidence="1">The sequence shown here is derived from an EMBL/GenBank/DDBJ whole genome shotgun (WGS) entry which is preliminary data.</text>
</comment>
<dbReference type="EMBL" id="WSRP01000037">
    <property type="protein sequence ID" value="MVX57582.1"/>
    <property type="molecule type" value="Genomic_DNA"/>
</dbReference>